<dbReference type="EMBL" id="FMBE01000013">
    <property type="protein sequence ID" value="SCC46119.1"/>
    <property type="molecule type" value="Genomic_DNA"/>
</dbReference>
<evidence type="ECO:0000256" key="1">
    <source>
        <dbReference type="SAM" id="SignalP"/>
    </source>
</evidence>
<accession>A0A1C4ERB1</accession>
<reference evidence="3" key="1">
    <citation type="submission" date="2016-08" db="EMBL/GenBank/DDBJ databases">
        <authorList>
            <person name="Loux V."/>
            <person name="Rue O."/>
        </authorList>
    </citation>
    <scope>NUCLEOTIDE SEQUENCE [LARGE SCALE GENOMIC DNA]</scope>
    <source>
        <strain evidence="3">INRA Bc05-F1</strain>
    </source>
</reference>
<dbReference type="AlphaFoldDB" id="A0A1C4ERB1"/>
<evidence type="ECO:0000313" key="2">
    <source>
        <dbReference type="EMBL" id="SCC46119.1"/>
    </source>
</evidence>
<feature type="signal peptide" evidence="1">
    <location>
        <begin position="1"/>
        <end position="25"/>
    </location>
</feature>
<name>A0A1C4ERB1_9BACI</name>
<keyword evidence="1" id="KW-0732">Signal</keyword>
<evidence type="ECO:0008006" key="4">
    <source>
        <dbReference type="Google" id="ProtNLM"/>
    </source>
</evidence>
<gene>
    <name evidence="2" type="ORF">BC05F1_03829</name>
</gene>
<sequence length="177" mass="19978">MLKKLKKFMIVAAAAVMLSAGFATVAPKEASAHWADSNMEWAFGAKIITTDQRDSLATRSDAWVMINRIILVNNMDSLWPSGIPYYPFQAQGFVLRNGISDGTRETNWVTRQEVAAMLYNVQHPFGASNFDKVNNWALSNNIYDLSRKNDFATRAEVVTMIRKGQYINNFEGNFKGR</sequence>
<proteinExistence type="predicted"/>
<feature type="chain" id="PRO_5039031764" description="SLH domain-containing protein" evidence="1">
    <location>
        <begin position="26"/>
        <end position="177"/>
    </location>
</feature>
<protein>
    <recommendedName>
        <fullName evidence="4">SLH domain-containing protein</fullName>
    </recommendedName>
</protein>
<dbReference type="Proteomes" id="UP000196052">
    <property type="component" value="Unassembled WGS sequence"/>
</dbReference>
<evidence type="ECO:0000313" key="3">
    <source>
        <dbReference type="Proteomes" id="UP000196052"/>
    </source>
</evidence>
<organism evidence="2 3">
    <name type="scientific">Bacillus wiedmannii</name>
    <dbReference type="NCBI Taxonomy" id="1890302"/>
    <lineage>
        <taxon>Bacteria</taxon>
        <taxon>Bacillati</taxon>
        <taxon>Bacillota</taxon>
        <taxon>Bacilli</taxon>
        <taxon>Bacillales</taxon>
        <taxon>Bacillaceae</taxon>
        <taxon>Bacillus</taxon>
        <taxon>Bacillus cereus group</taxon>
    </lineage>
</organism>